<sequence>MNRDDLFNVINGILEWTPQQIYRGRISLIPKKNNPSLFRDYRSICILPLVVRVLYRMLAKRLTAVEHHAFQAGFVEGKGTSENIWLMDSILKSARTNKTSAYVALLDFKEAFDSFSSGFESTLGTKGLKASRIEPRQRMNNPTNMADGAWVYPFAADAKIVNFEKRSRWCALYQGLCVDYQKAYLDYLDDTNFG</sequence>
<dbReference type="InterPro" id="IPR000477">
    <property type="entry name" value="RT_dom"/>
</dbReference>
<gene>
    <name evidence="2" type="ORF">Anas_11297</name>
</gene>
<evidence type="ECO:0000259" key="1">
    <source>
        <dbReference type="PROSITE" id="PS50878"/>
    </source>
</evidence>
<name>A0A5N5TEB2_9CRUS</name>
<dbReference type="PROSITE" id="PS50878">
    <property type="entry name" value="RT_POL"/>
    <property type="match status" value="1"/>
</dbReference>
<comment type="caution">
    <text evidence="2">The sequence shown here is derived from an EMBL/GenBank/DDBJ whole genome shotgun (WGS) entry which is preliminary data.</text>
</comment>
<dbReference type="OrthoDB" id="8063823at2759"/>
<feature type="domain" description="Reverse transcriptase" evidence="1">
    <location>
        <begin position="10"/>
        <end position="194"/>
    </location>
</feature>
<organism evidence="2 3">
    <name type="scientific">Armadillidium nasatum</name>
    <dbReference type="NCBI Taxonomy" id="96803"/>
    <lineage>
        <taxon>Eukaryota</taxon>
        <taxon>Metazoa</taxon>
        <taxon>Ecdysozoa</taxon>
        <taxon>Arthropoda</taxon>
        <taxon>Crustacea</taxon>
        <taxon>Multicrustacea</taxon>
        <taxon>Malacostraca</taxon>
        <taxon>Eumalacostraca</taxon>
        <taxon>Peracarida</taxon>
        <taxon>Isopoda</taxon>
        <taxon>Oniscidea</taxon>
        <taxon>Crinocheta</taxon>
        <taxon>Armadillidiidae</taxon>
        <taxon>Armadillidium</taxon>
    </lineage>
</organism>
<dbReference type="AlphaFoldDB" id="A0A5N5TEB2"/>
<dbReference type="EMBL" id="SEYY01002994">
    <property type="protein sequence ID" value="KAB7504509.1"/>
    <property type="molecule type" value="Genomic_DNA"/>
</dbReference>
<dbReference type="SUPFAM" id="SSF56672">
    <property type="entry name" value="DNA/RNA polymerases"/>
    <property type="match status" value="1"/>
</dbReference>
<dbReference type="PANTHER" id="PTHR19446">
    <property type="entry name" value="REVERSE TRANSCRIPTASES"/>
    <property type="match status" value="1"/>
</dbReference>
<protein>
    <recommendedName>
        <fullName evidence="1">Reverse transcriptase domain-containing protein</fullName>
    </recommendedName>
</protein>
<evidence type="ECO:0000313" key="3">
    <source>
        <dbReference type="Proteomes" id="UP000326759"/>
    </source>
</evidence>
<evidence type="ECO:0000313" key="2">
    <source>
        <dbReference type="EMBL" id="KAB7504509.1"/>
    </source>
</evidence>
<reference evidence="2 3" key="1">
    <citation type="journal article" date="2019" name="PLoS Biol.">
        <title>Sex chromosomes control vertical transmission of feminizing Wolbachia symbionts in an isopod.</title>
        <authorList>
            <person name="Becking T."/>
            <person name="Chebbi M.A."/>
            <person name="Giraud I."/>
            <person name="Moumen B."/>
            <person name="Laverre T."/>
            <person name="Caubet Y."/>
            <person name="Peccoud J."/>
            <person name="Gilbert C."/>
            <person name="Cordaux R."/>
        </authorList>
    </citation>
    <scope>NUCLEOTIDE SEQUENCE [LARGE SCALE GENOMIC DNA]</scope>
    <source>
        <strain evidence="2">ANa2</strain>
        <tissue evidence="2">Whole body excluding digestive tract and cuticle</tissue>
    </source>
</reference>
<dbReference type="InterPro" id="IPR043502">
    <property type="entry name" value="DNA/RNA_pol_sf"/>
</dbReference>
<keyword evidence="3" id="KW-1185">Reference proteome</keyword>
<dbReference type="GO" id="GO:0071897">
    <property type="term" value="P:DNA biosynthetic process"/>
    <property type="evidence" value="ECO:0007669"/>
    <property type="project" value="UniProtKB-ARBA"/>
</dbReference>
<accession>A0A5N5TEB2</accession>
<dbReference type="Pfam" id="PF00078">
    <property type="entry name" value="RVT_1"/>
    <property type="match status" value="1"/>
</dbReference>
<dbReference type="Proteomes" id="UP000326759">
    <property type="component" value="Unassembled WGS sequence"/>
</dbReference>
<proteinExistence type="predicted"/>